<accession>A0A935IKK5</accession>
<feature type="transmembrane region" description="Helical" evidence="7">
    <location>
        <begin position="110"/>
        <end position="126"/>
    </location>
</feature>
<feature type="transmembrane region" description="Helical" evidence="7">
    <location>
        <begin position="301"/>
        <end position="321"/>
    </location>
</feature>
<dbReference type="InterPro" id="IPR052027">
    <property type="entry name" value="PspC"/>
</dbReference>
<evidence type="ECO:0000256" key="1">
    <source>
        <dbReference type="ARBA" id="ARBA00004162"/>
    </source>
</evidence>
<sequence length="491" mass="50172">MTGNPADAPMPGGPAGPAGPAGPVGPSGIDVFFERLRRLGVARATQGKVAGGVCAGLARRWNIDPLVARLVFVVLTVFGGFGLLAYLVALAMLPDEKGTIFAEEALRRRHGGAIFLVFIIIVMTAGEFFDRWWVWLAIPLALAAWWIVRGAAAGKSPRQLGSEAKTHAAEAADAVRGWGAATPPTPAPPLSAPYQPTYQAPPPYQPYQATPVSHATPTSPAADSPWGHLPQDQPAPMTAPHGMGPGRTWSPAPQAPAPLVVREKRRRGGFLVFITALGLAAITTGTLSSTNALGDRVAQPALFAVIAGCAVAALVLFVVALRGMRAPFTAFLLTLVLAVSAAAAFVPNPVGFLAGAGERSWTPVSGTGSTAYALGFGEGTLDLKGISPTADTTAGLSAQQVSVQLGFGELVVIVPDGVTARINLAIGAGDVIAEQPGGADPSSHLYSGGAGQQTYLVGTGSPDVVVNVSVGFGSVRLQSTTAPSVIRDGVS</sequence>
<evidence type="ECO:0000256" key="2">
    <source>
        <dbReference type="ARBA" id="ARBA00022475"/>
    </source>
</evidence>
<feature type="region of interest" description="Disordered" evidence="6">
    <location>
        <begin position="1"/>
        <end position="20"/>
    </location>
</feature>
<evidence type="ECO:0000256" key="4">
    <source>
        <dbReference type="ARBA" id="ARBA00022989"/>
    </source>
</evidence>
<feature type="transmembrane region" description="Helical" evidence="7">
    <location>
        <begin position="270"/>
        <end position="289"/>
    </location>
</feature>
<comment type="subcellular location">
    <subcellularLocation>
        <location evidence="1">Cell membrane</location>
        <topology evidence="1">Single-pass membrane protein</topology>
    </subcellularLocation>
</comment>
<feature type="domain" description="Phage shock protein PspC N-terminal" evidence="8">
    <location>
        <begin position="42"/>
        <end position="96"/>
    </location>
</feature>
<proteinExistence type="predicted"/>
<evidence type="ECO:0000256" key="7">
    <source>
        <dbReference type="SAM" id="Phobius"/>
    </source>
</evidence>
<organism evidence="9 10">
    <name type="scientific">Candidatus Phosphoribacter hodrii</name>
    <dbReference type="NCBI Taxonomy" id="2953743"/>
    <lineage>
        <taxon>Bacteria</taxon>
        <taxon>Bacillati</taxon>
        <taxon>Actinomycetota</taxon>
        <taxon>Actinomycetes</taxon>
        <taxon>Micrococcales</taxon>
        <taxon>Dermatophilaceae</taxon>
        <taxon>Candidatus Phosphoribacter</taxon>
    </lineage>
</organism>
<dbReference type="InterPro" id="IPR007168">
    <property type="entry name" value="Phageshock_PspC_N"/>
</dbReference>
<protein>
    <submittedName>
        <fullName evidence="9">PspC domain-containing protein</fullName>
    </submittedName>
</protein>
<keyword evidence="5 7" id="KW-0472">Membrane</keyword>
<feature type="transmembrane region" description="Helical" evidence="7">
    <location>
        <begin position="132"/>
        <end position="148"/>
    </location>
</feature>
<name>A0A935IKK5_9MICO</name>
<dbReference type="Proteomes" id="UP000726105">
    <property type="component" value="Unassembled WGS sequence"/>
</dbReference>
<keyword evidence="3 7" id="KW-0812">Transmembrane</keyword>
<dbReference type="PANTHER" id="PTHR33885">
    <property type="entry name" value="PHAGE SHOCK PROTEIN C"/>
    <property type="match status" value="1"/>
</dbReference>
<feature type="transmembrane region" description="Helical" evidence="7">
    <location>
        <begin position="328"/>
        <end position="346"/>
    </location>
</feature>
<dbReference type="GO" id="GO:0005886">
    <property type="term" value="C:plasma membrane"/>
    <property type="evidence" value="ECO:0007669"/>
    <property type="project" value="UniProtKB-SubCell"/>
</dbReference>
<keyword evidence="2" id="KW-1003">Cell membrane</keyword>
<reference evidence="9 10" key="1">
    <citation type="submission" date="2020-10" db="EMBL/GenBank/DDBJ databases">
        <title>Connecting structure to function with the recovery of over 1000 high-quality activated sludge metagenome-assembled genomes encoding full-length rRNA genes using long-read sequencing.</title>
        <authorList>
            <person name="Singleton C.M."/>
            <person name="Petriglieri F."/>
            <person name="Kristensen J.M."/>
            <person name="Kirkegaard R.H."/>
            <person name="Michaelsen T.Y."/>
            <person name="Andersen M.H."/>
            <person name="Karst S.M."/>
            <person name="Dueholm M.S."/>
            <person name="Nielsen P.H."/>
            <person name="Albertsen M."/>
        </authorList>
    </citation>
    <scope>NUCLEOTIDE SEQUENCE [LARGE SCALE GENOMIC DNA]</scope>
    <source>
        <strain evidence="9">Ega_18-Q3-R5-49_MAXAC.001</strain>
    </source>
</reference>
<dbReference type="Pfam" id="PF04024">
    <property type="entry name" value="PspC"/>
    <property type="match status" value="1"/>
</dbReference>
<dbReference type="AlphaFoldDB" id="A0A935IKK5"/>
<evidence type="ECO:0000256" key="5">
    <source>
        <dbReference type="ARBA" id="ARBA00023136"/>
    </source>
</evidence>
<gene>
    <name evidence="9" type="ORF">IPI13_00855</name>
</gene>
<evidence type="ECO:0000313" key="9">
    <source>
        <dbReference type="EMBL" id="MBK7271763.1"/>
    </source>
</evidence>
<evidence type="ECO:0000256" key="3">
    <source>
        <dbReference type="ARBA" id="ARBA00022692"/>
    </source>
</evidence>
<feature type="region of interest" description="Disordered" evidence="6">
    <location>
        <begin position="203"/>
        <end position="254"/>
    </location>
</feature>
<evidence type="ECO:0000313" key="10">
    <source>
        <dbReference type="Proteomes" id="UP000726105"/>
    </source>
</evidence>
<feature type="compositionally biased region" description="Low complexity" evidence="6">
    <location>
        <begin position="1"/>
        <end position="10"/>
    </location>
</feature>
<feature type="transmembrane region" description="Helical" evidence="7">
    <location>
        <begin position="66"/>
        <end position="89"/>
    </location>
</feature>
<keyword evidence="4 7" id="KW-1133">Transmembrane helix</keyword>
<dbReference type="EMBL" id="JADJIB010000001">
    <property type="protein sequence ID" value="MBK7271763.1"/>
    <property type="molecule type" value="Genomic_DNA"/>
</dbReference>
<dbReference type="PANTHER" id="PTHR33885:SF3">
    <property type="entry name" value="PHAGE SHOCK PROTEIN C"/>
    <property type="match status" value="1"/>
</dbReference>
<evidence type="ECO:0000259" key="8">
    <source>
        <dbReference type="Pfam" id="PF04024"/>
    </source>
</evidence>
<evidence type="ECO:0000256" key="6">
    <source>
        <dbReference type="SAM" id="MobiDB-lite"/>
    </source>
</evidence>
<comment type="caution">
    <text evidence="9">The sequence shown here is derived from an EMBL/GenBank/DDBJ whole genome shotgun (WGS) entry which is preliminary data.</text>
</comment>